<keyword evidence="17" id="KW-1185">Reference proteome</keyword>
<evidence type="ECO:0000256" key="8">
    <source>
        <dbReference type="ARBA" id="ARBA00023053"/>
    </source>
</evidence>
<name>A0A842H8M7_9BACT</name>
<evidence type="ECO:0000256" key="12">
    <source>
        <dbReference type="ARBA" id="ARBA00033708"/>
    </source>
</evidence>
<evidence type="ECO:0000313" key="16">
    <source>
        <dbReference type="EMBL" id="MBC2592883.1"/>
    </source>
</evidence>
<keyword evidence="8" id="KW-0915">Sodium</keyword>
<evidence type="ECO:0000256" key="6">
    <source>
        <dbReference type="ARBA" id="ARBA00022847"/>
    </source>
</evidence>
<accession>A0A842H8M7</accession>
<feature type="transmembrane region" description="Helical" evidence="15">
    <location>
        <begin position="158"/>
        <end position="183"/>
    </location>
</feature>
<comment type="subcellular location">
    <subcellularLocation>
        <location evidence="1">Cell membrane</location>
        <topology evidence="1">Multi-pass membrane protein</topology>
    </subcellularLocation>
</comment>
<evidence type="ECO:0000256" key="9">
    <source>
        <dbReference type="ARBA" id="ARBA00023065"/>
    </source>
</evidence>
<feature type="transmembrane region" description="Helical" evidence="15">
    <location>
        <begin position="508"/>
        <end position="528"/>
    </location>
</feature>
<feature type="transmembrane region" description="Helical" evidence="15">
    <location>
        <begin position="119"/>
        <end position="138"/>
    </location>
</feature>
<keyword evidence="6" id="KW-0769">Symport</keyword>
<evidence type="ECO:0000256" key="14">
    <source>
        <dbReference type="SAM" id="MobiDB-lite"/>
    </source>
</evidence>
<dbReference type="InterPro" id="IPR001734">
    <property type="entry name" value="Na/solute_symporter"/>
</dbReference>
<feature type="transmembrane region" description="Helical" evidence="15">
    <location>
        <begin position="195"/>
        <end position="217"/>
    </location>
</feature>
<gene>
    <name evidence="16" type="ORF">H5P28_01290</name>
</gene>
<evidence type="ECO:0000256" key="7">
    <source>
        <dbReference type="ARBA" id="ARBA00022989"/>
    </source>
</evidence>
<feature type="region of interest" description="Disordered" evidence="14">
    <location>
        <begin position="661"/>
        <end position="680"/>
    </location>
</feature>
<dbReference type="EMBL" id="JACHVB010000012">
    <property type="protein sequence ID" value="MBC2592883.1"/>
    <property type="molecule type" value="Genomic_DNA"/>
</dbReference>
<dbReference type="Gene3D" id="1.20.1730.10">
    <property type="entry name" value="Sodium/glucose cotransporter"/>
    <property type="match status" value="1"/>
</dbReference>
<keyword evidence="7 15" id="KW-1133">Transmembrane helix</keyword>
<keyword evidence="4" id="KW-1003">Cell membrane</keyword>
<reference evidence="16 17" key="1">
    <citation type="submission" date="2020-07" db="EMBL/GenBank/DDBJ databases">
        <authorList>
            <person name="Feng X."/>
        </authorList>
    </citation>
    <scope>NUCLEOTIDE SEQUENCE [LARGE SCALE GENOMIC DNA]</scope>
    <source>
        <strain evidence="16 17">JCM31066</strain>
    </source>
</reference>
<comment type="similarity">
    <text evidence="2 13">Belongs to the sodium:solute symporter (SSF) (TC 2.A.21) family.</text>
</comment>
<evidence type="ECO:0000256" key="15">
    <source>
        <dbReference type="SAM" id="Phobius"/>
    </source>
</evidence>
<feature type="compositionally biased region" description="Basic and acidic residues" evidence="14">
    <location>
        <begin position="670"/>
        <end position="680"/>
    </location>
</feature>
<comment type="catalytic activity">
    <reaction evidence="12">
        <text>L-proline(in) + Na(+)(in) = L-proline(out) + Na(+)(out)</text>
        <dbReference type="Rhea" id="RHEA:28967"/>
        <dbReference type="ChEBI" id="CHEBI:29101"/>
        <dbReference type="ChEBI" id="CHEBI:60039"/>
    </reaction>
</comment>
<feature type="transmembrane region" description="Helical" evidence="15">
    <location>
        <begin position="424"/>
        <end position="449"/>
    </location>
</feature>
<dbReference type="GO" id="GO:0005886">
    <property type="term" value="C:plasma membrane"/>
    <property type="evidence" value="ECO:0007669"/>
    <property type="project" value="UniProtKB-SubCell"/>
</dbReference>
<keyword evidence="11" id="KW-0739">Sodium transport</keyword>
<comment type="caution">
    <text evidence="16">The sequence shown here is derived from an EMBL/GenBank/DDBJ whole genome shotgun (WGS) entry which is preliminary data.</text>
</comment>
<evidence type="ECO:0000313" key="17">
    <source>
        <dbReference type="Proteomes" id="UP000546464"/>
    </source>
</evidence>
<keyword evidence="3" id="KW-0813">Transport</keyword>
<keyword evidence="5 15" id="KW-0812">Transmembrane</keyword>
<dbReference type="GO" id="GO:0006814">
    <property type="term" value="P:sodium ion transport"/>
    <property type="evidence" value="ECO:0007669"/>
    <property type="project" value="UniProtKB-KW"/>
</dbReference>
<feature type="transmembrane region" description="Helical" evidence="15">
    <location>
        <begin position="6"/>
        <end position="25"/>
    </location>
</feature>
<dbReference type="InterPro" id="IPR038377">
    <property type="entry name" value="Na/Glc_symporter_sf"/>
</dbReference>
<dbReference type="GO" id="GO:0015293">
    <property type="term" value="F:symporter activity"/>
    <property type="evidence" value="ECO:0007669"/>
    <property type="project" value="UniProtKB-KW"/>
</dbReference>
<keyword evidence="9" id="KW-0406">Ion transport</keyword>
<dbReference type="PROSITE" id="PS50283">
    <property type="entry name" value="NA_SOLUT_SYMP_3"/>
    <property type="match status" value="1"/>
</dbReference>
<keyword evidence="10 15" id="KW-0472">Membrane</keyword>
<feature type="transmembrane region" description="Helical" evidence="15">
    <location>
        <begin position="591"/>
        <end position="610"/>
    </location>
</feature>
<dbReference type="RefSeq" id="WP_185673896.1">
    <property type="nucleotide sequence ID" value="NZ_JACHVB010000012.1"/>
</dbReference>
<proteinExistence type="inferred from homology"/>
<evidence type="ECO:0000256" key="5">
    <source>
        <dbReference type="ARBA" id="ARBA00022692"/>
    </source>
</evidence>
<protein>
    <submittedName>
        <fullName evidence="16">Sodium:solute symporter</fullName>
    </submittedName>
</protein>
<sequence length="680" mass="75502">MNMQTLDWVILTGALMVLLVICWWASRLTKSVADFLAANRLAGRYLLAVGQGMAGLGAITIAANFEKFYQAGFGATWWVQLVIPIGLIITLSGFVIYRYRETRAMTMAQFFEMRYSKRFRVFAGVLAWSSGILNYGIFPAVSARFLIYFTGLPQQVELVGFSVPTVALVMLLLLTVAVLMAVLGGQISIMVTDMVQGQFVILVMLIILTILFFHMSWSDVIAGLHQSPEGQSKINPFDQGNLPDFNIWYFLMMGVLNVYGTRAWQGSQGYNAAARTPHEARMAGILGDFRGMITSLAIVMVPIYVFAYLHLPQFAGDATLIHDQLDQIANPQIQKQMLVPVALGAILPAGIMGLFAAVVILAAVSTDNTYLHSWGSIFIQDVLQPLRKKPLSSRWHMWALRLSIIGVAVFAFIWGMVFPMHEYIYMYFQITGAIYMGGAGAVIIGGLYWKRGTAGGAWAAMICGSVVAVGGIFVRNIFWPYLLPRFRESDAWSEFLLGLPEKFPLNGMQMSFIAAVVAILAYVICSLLSRRPPADMDRLLHRGKYAVKADVASGAVPAPLDQPRPRRTLAQRLGIGPEFTRGDKIIYVLKLTWAMFFVLVFAVGTIIHLFVPIPDSVWEKWWGFKVGLTYCVGIITVIWFLWGGFRDLGIMARALRSLQRDESDDGTVSDDEHVQKESGA</sequence>
<feature type="transmembrane region" description="Helical" evidence="15">
    <location>
        <begin position="247"/>
        <end position="264"/>
    </location>
</feature>
<feature type="transmembrane region" description="Helical" evidence="15">
    <location>
        <begin position="398"/>
        <end position="418"/>
    </location>
</feature>
<evidence type="ECO:0000256" key="11">
    <source>
        <dbReference type="ARBA" id="ARBA00023201"/>
    </source>
</evidence>
<feature type="transmembrane region" description="Helical" evidence="15">
    <location>
        <begin position="341"/>
        <end position="364"/>
    </location>
</feature>
<evidence type="ECO:0000256" key="2">
    <source>
        <dbReference type="ARBA" id="ARBA00006434"/>
    </source>
</evidence>
<evidence type="ECO:0000256" key="13">
    <source>
        <dbReference type="RuleBase" id="RU362091"/>
    </source>
</evidence>
<evidence type="ECO:0000256" key="4">
    <source>
        <dbReference type="ARBA" id="ARBA00022475"/>
    </source>
</evidence>
<feature type="transmembrane region" description="Helical" evidence="15">
    <location>
        <begin position="77"/>
        <end position="99"/>
    </location>
</feature>
<evidence type="ECO:0000256" key="3">
    <source>
        <dbReference type="ARBA" id="ARBA00022448"/>
    </source>
</evidence>
<feature type="transmembrane region" description="Helical" evidence="15">
    <location>
        <begin position="622"/>
        <end position="642"/>
    </location>
</feature>
<dbReference type="AlphaFoldDB" id="A0A842H8M7"/>
<evidence type="ECO:0000256" key="10">
    <source>
        <dbReference type="ARBA" id="ARBA00023136"/>
    </source>
</evidence>
<dbReference type="InterPro" id="IPR050277">
    <property type="entry name" value="Sodium:Solute_Symporter"/>
</dbReference>
<dbReference type="PANTHER" id="PTHR48086">
    <property type="entry name" value="SODIUM/PROLINE SYMPORTER-RELATED"/>
    <property type="match status" value="1"/>
</dbReference>
<evidence type="ECO:0000256" key="1">
    <source>
        <dbReference type="ARBA" id="ARBA00004651"/>
    </source>
</evidence>
<feature type="transmembrane region" description="Helical" evidence="15">
    <location>
        <begin position="285"/>
        <end position="307"/>
    </location>
</feature>
<organism evidence="16 17">
    <name type="scientific">Ruficoccus amylovorans</name>
    <dbReference type="NCBI Taxonomy" id="1804625"/>
    <lineage>
        <taxon>Bacteria</taxon>
        <taxon>Pseudomonadati</taxon>
        <taxon>Verrucomicrobiota</taxon>
        <taxon>Opitutia</taxon>
        <taxon>Puniceicoccales</taxon>
        <taxon>Cerasicoccaceae</taxon>
        <taxon>Ruficoccus</taxon>
    </lineage>
</organism>
<dbReference type="PANTHER" id="PTHR48086:SF3">
    <property type="entry name" value="SODIUM_PROLINE SYMPORTER"/>
    <property type="match status" value="1"/>
</dbReference>
<feature type="transmembrane region" description="Helical" evidence="15">
    <location>
        <begin position="456"/>
        <end position="478"/>
    </location>
</feature>
<dbReference type="Proteomes" id="UP000546464">
    <property type="component" value="Unassembled WGS sequence"/>
</dbReference>
<feature type="transmembrane region" description="Helical" evidence="15">
    <location>
        <begin position="45"/>
        <end position="65"/>
    </location>
</feature>
<dbReference type="Pfam" id="PF00474">
    <property type="entry name" value="SSF"/>
    <property type="match status" value="1"/>
</dbReference>